<dbReference type="CDD" id="cd02980">
    <property type="entry name" value="TRX_Fd_family"/>
    <property type="match status" value="1"/>
</dbReference>
<sequence length="139" mass="14453">MASPLPSPTDPPVTVAEAGAVTVLVCSSCRRTGDGPETPRPGTRLADALGAEACPGVSVRRVACLGNCTRGLSAAIYREGCWTYVFGGLDEGSSGDLREGARLFAGASDGFMPWRGRPEALKRGLIARVPPIDLLKDLP</sequence>
<dbReference type="EMBL" id="JACHFM010000005">
    <property type="protein sequence ID" value="MBB5224035.1"/>
    <property type="molecule type" value="Genomic_DNA"/>
</dbReference>
<dbReference type="InterPro" id="IPR012863">
    <property type="entry name" value="DUF1636"/>
</dbReference>
<accession>A0A840SU46</accession>
<dbReference type="Pfam" id="PF07845">
    <property type="entry name" value="DUF1636"/>
    <property type="match status" value="1"/>
</dbReference>
<keyword evidence="2" id="KW-1185">Reference proteome</keyword>
<evidence type="ECO:0000313" key="1">
    <source>
        <dbReference type="EMBL" id="MBB5224035.1"/>
    </source>
</evidence>
<protein>
    <submittedName>
        <fullName evidence="1">Putative metal-binding protein</fullName>
    </submittedName>
</protein>
<gene>
    <name evidence="1" type="ORF">HNP73_003996</name>
</gene>
<proteinExistence type="predicted"/>
<dbReference type="Proteomes" id="UP000549457">
    <property type="component" value="Unassembled WGS sequence"/>
</dbReference>
<comment type="caution">
    <text evidence="1">The sequence shown here is derived from an EMBL/GenBank/DDBJ whole genome shotgun (WGS) entry which is preliminary data.</text>
</comment>
<evidence type="ECO:0000313" key="2">
    <source>
        <dbReference type="Proteomes" id="UP000549457"/>
    </source>
</evidence>
<dbReference type="RefSeq" id="WP_184154155.1">
    <property type="nucleotide sequence ID" value="NZ_JACHFM010000005.1"/>
</dbReference>
<dbReference type="AlphaFoldDB" id="A0A840SU46"/>
<name>A0A840SU46_9RHOB</name>
<reference evidence="1 2" key="1">
    <citation type="submission" date="2020-08" db="EMBL/GenBank/DDBJ databases">
        <title>Genomic Encyclopedia of Type Strains, Phase IV (KMG-IV): sequencing the most valuable type-strain genomes for metagenomic binning, comparative biology and taxonomic classification.</title>
        <authorList>
            <person name="Goeker M."/>
        </authorList>
    </citation>
    <scope>NUCLEOTIDE SEQUENCE [LARGE SCALE GENOMIC DNA]</scope>
    <source>
        <strain evidence="1 2">DSM 101730</strain>
    </source>
</reference>
<organism evidence="1 2">
    <name type="scientific">Amaricoccus macauensis</name>
    <dbReference type="NCBI Taxonomy" id="57001"/>
    <lineage>
        <taxon>Bacteria</taxon>
        <taxon>Pseudomonadati</taxon>
        <taxon>Pseudomonadota</taxon>
        <taxon>Alphaproteobacteria</taxon>
        <taxon>Rhodobacterales</taxon>
        <taxon>Paracoccaceae</taxon>
        <taxon>Amaricoccus</taxon>
    </lineage>
</organism>